<protein>
    <submittedName>
        <fullName evidence="2">Flagellar hook-length control protein FliK</fullName>
    </submittedName>
</protein>
<dbReference type="InterPro" id="IPR021136">
    <property type="entry name" value="Flagellar_hook_control-like_C"/>
</dbReference>
<keyword evidence="2" id="KW-0282">Flagellum</keyword>
<sequence length="432" mass="47186">MVIDISGLQGISRINPREEILLTKVSTELTLGQELRAVVVKSMPNNEVLLNIAGRNLAAKTNYDFPAGQVLNVKVMQGENELILKVMPEPARPNENPIQAALMQSLPKQAPATNLLATLSNPENIAKLPEPVRQQVQQLLSTLTPLSQLPQQIIKTVQQSGYFLESNLFNLAVNGNQPAPVQPLPTPVPTVPLPPLPDAAAPPLPQQQTLTSQSLIQNDFKAMSLRLLAMIDAEGTVNKHSLPTNEAPVSMRHESIQLPGAVPQPLHKINIPVLKDLPIADVLGVLHEQTEQALARINSGQINYMKGNDQMPFTLMLDVPVRTENGPEVIPMKIEENRPTQEGGQSSWSLSFAASLNELGDIQGKVTLHDNIIDVQVNVEKSSTIDLLYANQQAFADLIADTGLTLESWAIRQGLEENHIDASQMQLLDIKI</sequence>
<dbReference type="Pfam" id="PF02120">
    <property type="entry name" value="Flg_hook"/>
    <property type="match status" value="1"/>
</dbReference>
<gene>
    <name evidence="2" type="ORF">ACFORL_03145</name>
</gene>
<comment type="caution">
    <text evidence="2">The sequence shown here is derived from an EMBL/GenBank/DDBJ whole genome shotgun (WGS) entry which is preliminary data.</text>
</comment>
<keyword evidence="2" id="KW-0966">Cell projection</keyword>
<dbReference type="EMBL" id="JBHSAB010000002">
    <property type="protein sequence ID" value="MFC3908073.1"/>
    <property type="molecule type" value="Genomic_DNA"/>
</dbReference>
<dbReference type="Proteomes" id="UP001595758">
    <property type="component" value="Unassembled WGS sequence"/>
</dbReference>
<proteinExistence type="predicted"/>
<dbReference type="RefSeq" id="WP_382341019.1">
    <property type="nucleotide sequence ID" value="NZ_JBHSAB010000002.1"/>
</dbReference>
<reference evidence="3" key="1">
    <citation type="journal article" date="2019" name="Int. J. Syst. Evol. Microbiol.">
        <title>The Global Catalogue of Microorganisms (GCM) 10K type strain sequencing project: providing services to taxonomists for standard genome sequencing and annotation.</title>
        <authorList>
            <consortium name="The Broad Institute Genomics Platform"/>
            <consortium name="The Broad Institute Genome Sequencing Center for Infectious Disease"/>
            <person name="Wu L."/>
            <person name="Ma J."/>
        </authorList>
    </citation>
    <scope>NUCLEOTIDE SEQUENCE [LARGE SCALE GENOMIC DNA]</scope>
    <source>
        <strain evidence="3">CCUG 59858</strain>
    </source>
</reference>
<evidence type="ECO:0000313" key="3">
    <source>
        <dbReference type="Proteomes" id="UP001595758"/>
    </source>
</evidence>
<feature type="domain" description="Flagellar hook-length control protein-like C-terminal" evidence="1">
    <location>
        <begin position="340"/>
        <end position="416"/>
    </location>
</feature>
<evidence type="ECO:0000313" key="2">
    <source>
        <dbReference type="EMBL" id="MFC3908073.1"/>
    </source>
</evidence>
<keyword evidence="2" id="KW-0969">Cilium</keyword>
<name>A0ABV8CCN4_9GAMM</name>
<organism evidence="2 3">
    <name type="scientific">Legionella dresdenensis</name>
    <dbReference type="NCBI Taxonomy" id="450200"/>
    <lineage>
        <taxon>Bacteria</taxon>
        <taxon>Pseudomonadati</taxon>
        <taxon>Pseudomonadota</taxon>
        <taxon>Gammaproteobacteria</taxon>
        <taxon>Legionellales</taxon>
        <taxon>Legionellaceae</taxon>
        <taxon>Legionella</taxon>
    </lineage>
</organism>
<keyword evidence="3" id="KW-1185">Reference proteome</keyword>
<accession>A0ABV8CCN4</accession>
<evidence type="ECO:0000259" key="1">
    <source>
        <dbReference type="Pfam" id="PF02120"/>
    </source>
</evidence>